<evidence type="ECO:0000256" key="10">
    <source>
        <dbReference type="SAM" id="SignalP"/>
    </source>
</evidence>
<dbReference type="Pfam" id="PF03777">
    <property type="entry name" value="ChpA-C"/>
    <property type="match status" value="2"/>
</dbReference>
<feature type="region of interest" description="Disordered" evidence="8">
    <location>
        <begin position="200"/>
        <end position="252"/>
    </location>
</feature>
<dbReference type="PROSITE" id="PS51884">
    <property type="entry name" value="CHAPLIN"/>
    <property type="match status" value="2"/>
</dbReference>
<dbReference type="NCBIfam" id="TIGR01167">
    <property type="entry name" value="LPXTG_anchor"/>
    <property type="match status" value="1"/>
</dbReference>
<dbReference type="RefSeq" id="WP_010277785.1">
    <property type="nucleotide sequence ID" value="NZ_JAVRET010000050.1"/>
</dbReference>
<gene>
    <name evidence="12" type="ORF">RM698_20610</name>
</gene>
<dbReference type="Proteomes" id="UP001183610">
    <property type="component" value="Unassembled WGS sequence"/>
</dbReference>
<feature type="chain" id="PRO_5046314815" evidence="10">
    <location>
        <begin position="30"/>
        <end position="294"/>
    </location>
</feature>
<evidence type="ECO:0000256" key="6">
    <source>
        <dbReference type="ARBA" id="ARBA00023087"/>
    </source>
</evidence>
<feature type="domain" description="Chaplin" evidence="11">
    <location>
        <begin position="37"/>
        <end position="77"/>
    </location>
</feature>
<feature type="compositionally biased region" description="Basic and acidic residues" evidence="8">
    <location>
        <begin position="87"/>
        <end position="113"/>
    </location>
</feature>
<evidence type="ECO:0000313" key="12">
    <source>
        <dbReference type="EMBL" id="MDT0411434.1"/>
    </source>
</evidence>
<feature type="signal peptide" evidence="10">
    <location>
        <begin position="1"/>
        <end position="29"/>
    </location>
</feature>
<keyword evidence="6 7" id="KW-0034">Amyloid</keyword>
<feature type="transmembrane region" description="Helical" evidence="9">
    <location>
        <begin position="265"/>
        <end position="285"/>
    </location>
</feature>
<evidence type="ECO:0000256" key="8">
    <source>
        <dbReference type="SAM" id="MobiDB-lite"/>
    </source>
</evidence>
<protein>
    <submittedName>
        <fullName evidence="12">Chaplin</fullName>
    </submittedName>
</protein>
<evidence type="ECO:0000256" key="1">
    <source>
        <dbReference type="ARBA" id="ARBA00004191"/>
    </source>
</evidence>
<feature type="domain" description="Chaplin" evidence="11">
    <location>
        <begin position="160"/>
        <end position="200"/>
    </location>
</feature>
<keyword evidence="9" id="KW-1133">Transmembrane helix</keyword>
<name>A0ABU2R7V4_9ACTN</name>
<feature type="compositionally biased region" description="Pro residues" evidence="8">
    <location>
        <begin position="205"/>
        <end position="220"/>
    </location>
</feature>
<evidence type="ECO:0000256" key="7">
    <source>
        <dbReference type="PROSITE-ProRule" id="PRU01232"/>
    </source>
</evidence>
<proteinExistence type="predicted"/>
<keyword evidence="4 10" id="KW-0732">Signal</keyword>
<evidence type="ECO:0000313" key="13">
    <source>
        <dbReference type="Proteomes" id="UP001183610"/>
    </source>
</evidence>
<evidence type="ECO:0000256" key="2">
    <source>
        <dbReference type="ARBA" id="ARBA00022512"/>
    </source>
</evidence>
<keyword evidence="2" id="KW-0134">Cell wall</keyword>
<keyword evidence="9" id="KW-0812">Transmembrane</keyword>
<keyword evidence="5" id="KW-0130">Cell adhesion</keyword>
<keyword evidence="9" id="KW-0472">Membrane</keyword>
<reference evidence="13" key="1">
    <citation type="submission" date="2023-07" db="EMBL/GenBank/DDBJ databases">
        <title>30 novel species of actinomycetes from the DSMZ collection.</title>
        <authorList>
            <person name="Nouioui I."/>
        </authorList>
    </citation>
    <scope>NUCLEOTIDE SEQUENCE [LARGE SCALE GENOMIC DNA]</scope>
    <source>
        <strain evidence="13">DSM 41979</strain>
    </source>
</reference>
<comment type="caution">
    <text evidence="12">The sequence shown here is derived from an EMBL/GenBank/DDBJ whole genome shotgun (WGS) entry which is preliminary data.</text>
</comment>
<keyword evidence="13" id="KW-1185">Reference proteome</keyword>
<evidence type="ECO:0000256" key="4">
    <source>
        <dbReference type="ARBA" id="ARBA00022729"/>
    </source>
</evidence>
<dbReference type="InterPro" id="IPR005528">
    <property type="entry name" value="ChpA-H"/>
</dbReference>
<evidence type="ECO:0000256" key="3">
    <source>
        <dbReference type="ARBA" id="ARBA00022525"/>
    </source>
</evidence>
<comment type="subcellular location">
    <subcellularLocation>
        <location evidence="1">Secreted</location>
        <location evidence="1">Cell wall</location>
    </subcellularLocation>
</comment>
<evidence type="ECO:0000259" key="11">
    <source>
        <dbReference type="PROSITE" id="PS51884"/>
    </source>
</evidence>
<keyword evidence="3" id="KW-0964">Secreted</keyword>
<organism evidence="12 13">
    <name type="scientific">Streptomyces evansiae</name>
    <dbReference type="NCBI Taxonomy" id="3075535"/>
    <lineage>
        <taxon>Bacteria</taxon>
        <taxon>Bacillati</taxon>
        <taxon>Actinomycetota</taxon>
        <taxon>Actinomycetes</taxon>
        <taxon>Kitasatosporales</taxon>
        <taxon>Streptomycetaceae</taxon>
        <taxon>Streptomyces</taxon>
    </lineage>
</organism>
<accession>A0ABU2R7V4</accession>
<sequence length="294" mass="28949">MRHTLSKGMLVTAAAASGILSLNGGSALAAESTAAGSPGILSGNSVQASVDAPVNVCGNSVDVVGIANPTFGTRCGNEDGGASAGPAERDAHERATSGESGPRHEGAGPERTQRGRHAAPGPVRDTAGQEAGEDRAAPRGRHAAPAAGTSSVARGGATGSPGLLSGNAVQVPLDVPLNVCGNTVDIVALLNPAFGNGCGNGTPAPEHPTPRPPRPVPPRHVPPHHVPPRHVPPKTDEGDGGGTSSGWTGGGEKERARLAETGADAGLLGVAGASATLLVGGAVLYRRKAVSAHR</sequence>
<dbReference type="EMBL" id="JAVRET010000050">
    <property type="protein sequence ID" value="MDT0411434.1"/>
    <property type="molecule type" value="Genomic_DNA"/>
</dbReference>
<feature type="compositionally biased region" description="Gly residues" evidence="8">
    <location>
        <begin position="240"/>
        <end position="250"/>
    </location>
</feature>
<evidence type="ECO:0000256" key="9">
    <source>
        <dbReference type="SAM" id="Phobius"/>
    </source>
</evidence>
<evidence type="ECO:0000256" key="5">
    <source>
        <dbReference type="ARBA" id="ARBA00022889"/>
    </source>
</evidence>
<feature type="region of interest" description="Disordered" evidence="8">
    <location>
        <begin position="74"/>
        <end position="158"/>
    </location>
</feature>
<feature type="compositionally biased region" description="Basic residues" evidence="8">
    <location>
        <begin position="221"/>
        <end position="232"/>
    </location>
</feature>